<dbReference type="SUPFAM" id="SSF47413">
    <property type="entry name" value="lambda repressor-like DNA-binding domains"/>
    <property type="match status" value="1"/>
</dbReference>
<organism evidence="2 3">
    <name type="scientific">Candidatus Curtissbacteria bacterium RBG_16_39_7</name>
    <dbReference type="NCBI Taxonomy" id="1797707"/>
    <lineage>
        <taxon>Bacteria</taxon>
        <taxon>Candidatus Curtissiibacteriota</taxon>
    </lineage>
</organism>
<sequence>MQKVGQILKEARFKKSLTLEDVEKETKIRQRILAALEKGDWNNLPPEPYVLGLVKNYGEYLGLPISWLLALFRREFKASNPQPKTIKSKGFFPWSGTKFEPNILLFWGIIFFVLASLLFLFIQYVLFAGVPNLEVFSPKDGIEISLPVVDISGRTDPDVQLFINEQKVDLAKDGSFTSQIKVLSPQTRLEIVAKGRLGREKKIVRTIRSAF</sequence>
<evidence type="ECO:0008006" key="4">
    <source>
        <dbReference type="Google" id="ProtNLM"/>
    </source>
</evidence>
<dbReference type="EMBL" id="MFAV01000020">
    <property type="protein sequence ID" value="OGD86340.1"/>
    <property type="molecule type" value="Genomic_DNA"/>
</dbReference>
<gene>
    <name evidence="2" type="ORF">A2Z23_00315</name>
</gene>
<keyword evidence="1" id="KW-0472">Membrane</keyword>
<evidence type="ECO:0000313" key="2">
    <source>
        <dbReference type="EMBL" id="OGD86340.1"/>
    </source>
</evidence>
<dbReference type="Proteomes" id="UP000176628">
    <property type="component" value="Unassembled WGS sequence"/>
</dbReference>
<dbReference type="Gene3D" id="2.60.40.10">
    <property type="entry name" value="Immunoglobulins"/>
    <property type="match status" value="1"/>
</dbReference>
<reference evidence="2 3" key="1">
    <citation type="journal article" date="2016" name="Nat. Commun.">
        <title>Thousands of microbial genomes shed light on interconnected biogeochemical processes in an aquifer system.</title>
        <authorList>
            <person name="Anantharaman K."/>
            <person name="Brown C.T."/>
            <person name="Hug L.A."/>
            <person name="Sharon I."/>
            <person name="Castelle C.J."/>
            <person name="Probst A.J."/>
            <person name="Thomas B.C."/>
            <person name="Singh A."/>
            <person name="Wilkins M.J."/>
            <person name="Karaoz U."/>
            <person name="Brodie E.L."/>
            <person name="Williams K.H."/>
            <person name="Hubbard S.S."/>
            <person name="Banfield J.F."/>
        </authorList>
    </citation>
    <scope>NUCLEOTIDE SEQUENCE [LARGE SCALE GENOMIC DNA]</scope>
</reference>
<evidence type="ECO:0000256" key="1">
    <source>
        <dbReference type="SAM" id="Phobius"/>
    </source>
</evidence>
<evidence type="ECO:0000313" key="3">
    <source>
        <dbReference type="Proteomes" id="UP000176628"/>
    </source>
</evidence>
<dbReference type="GO" id="GO:0003677">
    <property type="term" value="F:DNA binding"/>
    <property type="evidence" value="ECO:0007669"/>
    <property type="project" value="InterPro"/>
</dbReference>
<dbReference type="InterPro" id="IPR001387">
    <property type="entry name" value="Cro/C1-type_HTH"/>
</dbReference>
<keyword evidence="1" id="KW-1133">Transmembrane helix</keyword>
<protein>
    <recommendedName>
        <fullName evidence="4">HTH cro/C1-type domain-containing protein</fullName>
    </recommendedName>
</protein>
<dbReference type="PANTHER" id="PTHR34475">
    <property type="match status" value="1"/>
</dbReference>
<proteinExistence type="predicted"/>
<accession>A0A1F5G393</accession>
<dbReference type="Pfam" id="PF13413">
    <property type="entry name" value="HTH_25"/>
    <property type="match status" value="1"/>
</dbReference>
<comment type="caution">
    <text evidence="2">The sequence shown here is derived from an EMBL/GenBank/DDBJ whole genome shotgun (WGS) entry which is preliminary data.</text>
</comment>
<dbReference type="InterPro" id="IPR010982">
    <property type="entry name" value="Lambda_DNA-bd_dom_sf"/>
</dbReference>
<name>A0A1F5G393_9BACT</name>
<dbReference type="Gene3D" id="1.10.260.40">
    <property type="entry name" value="lambda repressor-like DNA-binding domains"/>
    <property type="match status" value="1"/>
</dbReference>
<dbReference type="InterPro" id="IPR050400">
    <property type="entry name" value="Bact_Cytoskel_RodZ"/>
</dbReference>
<dbReference type="CDD" id="cd00093">
    <property type="entry name" value="HTH_XRE"/>
    <property type="match status" value="1"/>
</dbReference>
<dbReference type="AlphaFoldDB" id="A0A1F5G393"/>
<keyword evidence="1" id="KW-0812">Transmembrane</keyword>
<dbReference type="InterPro" id="IPR013783">
    <property type="entry name" value="Ig-like_fold"/>
</dbReference>
<dbReference type="PANTHER" id="PTHR34475:SF1">
    <property type="entry name" value="CYTOSKELETON PROTEIN RODZ"/>
    <property type="match status" value="1"/>
</dbReference>
<feature type="transmembrane region" description="Helical" evidence="1">
    <location>
        <begin position="104"/>
        <end position="127"/>
    </location>
</feature>